<name>A0A0D0BAV1_9AGAR</name>
<evidence type="ECO:0000256" key="1">
    <source>
        <dbReference type="SAM" id="Phobius"/>
    </source>
</evidence>
<dbReference type="AlphaFoldDB" id="A0A0D0BAV1"/>
<reference evidence="2 3" key="1">
    <citation type="submission" date="2014-04" db="EMBL/GenBank/DDBJ databases">
        <title>Evolutionary Origins and Diversification of the Mycorrhizal Mutualists.</title>
        <authorList>
            <consortium name="DOE Joint Genome Institute"/>
            <consortium name="Mycorrhizal Genomics Consortium"/>
            <person name="Kohler A."/>
            <person name="Kuo A."/>
            <person name="Nagy L.G."/>
            <person name="Floudas D."/>
            <person name="Copeland A."/>
            <person name="Barry K.W."/>
            <person name="Cichocki N."/>
            <person name="Veneault-Fourrey C."/>
            <person name="LaButti K."/>
            <person name="Lindquist E.A."/>
            <person name="Lipzen A."/>
            <person name="Lundell T."/>
            <person name="Morin E."/>
            <person name="Murat C."/>
            <person name="Riley R."/>
            <person name="Ohm R."/>
            <person name="Sun H."/>
            <person name="Tunlid A."/>
            <person name="Henrissat B."/>
            <person name="Grigoriev I.V."/>
            <person name="Hibbett D.S."/>
            <person name="Martin F."/>
        </authorList>
    </citation>
    <scope>NUCLEOTIDE SEQUENCE [LARGE SCALE GENOMIC DNA]</scope>
    <source>
        <strain evidence="2 3">FD-317 M1</strain>
    </source>
</reference>
<dbReference type="EMBL" id="KN834773">
    <property type="protein sequence ID" value="KIK60855.1"/>
    <property type="molecule type" value="Genomic_DNA"/>
</dbReference>
<feature type="transmembrane region" description="Helical" evidence="1">
    <location>
        <begin position="114"/>
        <end position="139"/>
    </location>
</feature>
<feature type="transmembrane region" description="Helical" evidence="1">
    <location>
        <begin position="49"/>
        <end position="70"/>
    </location>
</feature>
<keyword evidence="1" id="KW-1133">Transmembrane helix</keyword>
<dbReference type="HOGENOM" id="CLU_071641_1_0_1"/>
<accession>A0A0D0BAV1</accession>
<keyword evidence="3" id="KW-1185">Reference proteome</keyword>
<dbReference type="OrthoDB" id="2744793at2759"/>
<feature type="transmembrane region" description="Helical" evidence="1">
    <location>
        <begin position="192"/>
        <end position="218"/>
    </location>
</feature>
<protein>
    <submittedName>
        <fullName evidence="2">Uncharacterized protein</fullName>
    </submittedName>
</protein>
<dbReference type="Proteomes" id="UP000053593">
    <property type="component" value="Unassembled WGS sequence"/>
</dbReference>
<organism evidence="2 3">
    <name type="scientific">Collybiopsis luxurians FD-317 M1</name>
    <dbReference type="NCBI Taxonomy" id="944289"/>
    <lineage>
        <taxon>Eukaryota</taxon>
        <taxon>Fungi</taxon>
        <taxon>Dikarya</taxon>
        <taxon>Basidiomycota</taxon>
        <taxon>Agaricomycotina</taxon>
        <taxon>Agaricomycetes</taxon>
        <taxon>Agaricomycetidae</taxon>
        <taxon>Agaricales</taxon>
        <taxon>Marasmiineae</taxon>
        <taxon>Omphalotaceae</taxon>
        <taxon>Collybiopsis</taxon>
        <taxon>Collybiopsis luxurians</taxon>
    </lineage>
</organism>
<feature type="transmembrane region" description="Helical" evidence="1">
    <location>
        <begin position="82"/>
        <end position="102"/>
    </location>
</feature>
<gene>
    <name evidence="2" type="ORF">GYMLUDRAFT_244013</name>
</gene>
<keyword evidence="1" id="KW-0472">Membrane</keyword>
<sequence>MTWSMFINIEFPLIQDQVVFAEVKSEGQRKLQTQAQKADKKLLPLDYMLTWNITTSALLSDFIVVWRAWVLFQQERFWKMGLLLLMIVNIGINIADCILNTIEINMVQSGSIPILDWLSLIVSLIVNMFATGLIAWKAWNHYHIMRAAAVHRRTRVQKILLLLIESGAIYCAIQALYLVFYLVNAHATHNGLYLTLNIVGSIFNLASAWYPIAVVILVNMDNGSHSLNVSLISV</sequence>
<keyword evidence="1" id="KW-0812">Transmembrane</keyword>
<proteinExistence type="predicted"/>
<feature type="transmembrane region" description="Helical" evidence="1">
    <location>
        <begin position="159"/>
        <end position="180"/>
    </location>
</feature>
<evidence type="ECO:0000313" key="3">
    <source>
        <dbReference type="Proteomes" id="UP000053593"/>
    </source>
</evidence>
<evidence type="ECO:0000313" key="2">
    <source>
        <dbReference type="EMBL" id="KIK60855.1"/>
    </source>
</evidence>